<gene>
    <name evidence="1" type="ORF">GCM10009747_25720</name>
</gene>
<reference evidence="1 2" key="1">
    <citation type="journal article" date="2019" name="Int. J. Syst. Evol. Microbiol.">
        <title>The Global Catalogue of Microorganisms (GCM) 10K type strain sequencing project: providing services to taxonomists for standard genome sequencing and annotation.</title>
        <authorList>
            <consortium name="The Broad Institute Genomics Platform"/>
            <consortium name="The Broad Institute Genome Sequencing Center for Infectious Disease"/>
            <person name="Wu L."/>
            <person name="Ma J."/>
        </authorList>
    </citation>
    <scope>NUCLEOTIDE SEQUENCE [LARGE SCALE GENOMIC DNA]</scope>
    <source>
        <strain evidence="1 2">JCM 14319</strain>
    </source>
</reference>
<dbReference type="EMBL" id="BAAANH010000005">
    <property type="protein sequence ID" value="GAA1764695.1"/>
    <property type="molecule type" value="Genomic_DNA"/>
</dbReference>
<keyword evidence="2" id="KW-1185">Reference proteome</keyword>
<comment type="caution">
    <text evidence="1">The sequence shown here is derived from an EMBL/GenBank/DDBJ whole genome shotgun (WGS) entry which is preliminary data.</text>
</comment>
<organism evidence="1 2">
    <name type="scientific">Agromyces humatus</name>
    <dbReference type="NCBI Taxonomy" id="279573"/>
    <lineage>
        <taxon>Bacteria</taxon>
        <taxon>Bacillati</taxon>
        <taxon>Actinomycetota</taxon>
        <taxon>Actinomycetes</taxon>
        <taxon>Micrococcales</taxon>
        <taxon>Microbacteriaceae</taxon>
        <taxon>Agromyces</taxon>
    </lineage>
</organism>
<name>A0ABN2KT12_9MICO</name>
<dbReference type="Proteomes" id="UP001500506">
    <property type="component" value="Unassembled WGS sequence"/>
</dbReference>
<proteinExistence type="predicted"/>
<sequence length="111" mass="12836">MNKRRVERLDREGLMTDAGRAVVEAARRNGAWASLDEVEELREPDDLEDALDAMPDARRHWDAFPRSTRRAILEWINAAKTNATREKRVGETVEKAGENIRANQWRQPKAR</sequence>
<evidence type="ECO:0000313" key="1">
    <source>
        <dbReference type="EMBL" id="GAA1764695.1"/>
    </source>
</evidence>
<accession>A0ABN2KT12</accession>
<dbReference type="Pfam" id="PF13376">
    <property type="entry name" value="OmdA"/>
    <property type="match status" value="1"/>
</dbReference>
<protein>
    <submittedName>
        <fullName evidence="1">Uncharacterized protein</fullName>
    </submittedName>
</protein>
<evidence type="ECO:0000313" key="2">
    <source>
        <dbReference type="Proteomes" id="UP001500506"/>
    </source>
</evidence>